<evidence type="ECO:0000313" key="1">
    <source>
        <dbReference type="EMBL" id="MBE0370205.1"/>
    </source>
</evidence>
<accession>A0ABR9EIZ0</accession>
<protein>
    <submittedName>
        <fullName evidence="1">Uncharacterized protein</fullName>
    </submittedName>
</protein>
<proteinExistence type="predicted"/>
<dbReference type="Proteomes" id="UP000615755">
    <property type="component" value="Unassembled WGS sequence"/>
</dbReference>
<organism evidence="1 2">
    <name type="scientific">Pseudoalteromonas aurantia 208</name>
    <dbReference type="NCBI Taxonomy" id="1314867"/>
    <lineage>
        <taxon>Bacteria</taxon>
        <taxon>Pseudomonadati</taxon>
        <taxon>Pseudomonadota</taxon>
        <taxon>Gammaproteobacteria</taxon>
        <taxon>Alteromonadales</taxon>
        <taxon>Pseudoalteromonadaceae</taxon>
        <taxon>Pseudoalteromonas</taxon>
    </lineage>
</organism>
<name>A0ABR9EIZ0_9GAMM</name>
<sequence>MLSAQDKFSLEEIGGIRAAASAWELLYYCFMKILLKF</sequence>
<dbReference type="EMBL" id="AQGV01000015">
    <property type="protein sequence ID" value="MBE0370205.1"/>
    <property type="molecule type" value="Genomic_DNA"/>
</dbReference>
<comment type="caution">
    <text evidence="1">The sequence shown here is derived from an EMBL/GenBank/DDBJ whole genome shotgun (WGS) entry which is preliminary data.</text>
</comment>
<keyword evidence="2" id="KW-1185">Reference proteome</keyword>
<reference evidence="1 2" key="1">
    <citation type="submission" date="2015-03" db="EMBL/GenBank/DDBJ databases">
        <title>Genome sequence of Pseudoalteromonas aurantia.</title>
        <authorList>
            <person name="Xie B.-B."/>
            <person name="Rong J.-C."/>
            <person name="Qin Q.-L."/>
            <person name="Zhang Y.-Z."/>
        </authorList>
    </citation>
    <scope>NUCLEOTIDE SEQUENCE [LARGE SCALE GENOMIC DNA]</scope>
    <source>
        <strain evidence="1 2">208</strain>
    </source>
</reference>
<evidence type="ECO:0000313" key="2">
    <source>
        <dbReference type="Proteomes" id="UP000615755"/>
    </source>
</evidence>
<gene>
    <name evidence="1" type="ORF">PAUR_b0182</name>
</gene>